<accession>A0AAV7C5S9</accession>
<protein>
    <submittedName>
        <fullName evidence="1">Uncharacterized protein</fullName>
    </submittedName>
</protein>
<comment type="caution">
    <text evidence="1">The sequence shown here is derived from an EMBL/GenBank/DDBJ whole genome shotgun (WGS) entry which is preliminary data.</text>
</comment>
<dbReference type="EMBL" id="WNYA01000003">
    <property type="protein sequence ID" value="KAG8580355.1"/>
    <property type="molecule type" value="Genomic_DNA"/>
</dbReference>
<evidence type="ECO:0000313" key="1">
    <source>
        <dbReference type="EMBL" id="KAG8580355.1"/>
    </source>
</evidence>
<sequence>MNVRFVGLYNSYNAASKITNGDPQIIKSFTKNPTHLCSNIFHDSDRSRKTAAFQFFFYIKSLFTRLLNQNPHLMKLQEFFDYLQNEKNTHNYSE</sequence>
<dbReference type="Proteomes" id="UP000824782">
    <property type="component" value="Unassembled WGS sequence"/>
</dbReference>
<proteinExistence type="predicted"/>
<gene>
    <name evidence="1" type="ORF">GDO81_007265</name>
</gene>
<evidence type="ECO:0000313" key="2">
    <source>
        <dbReference type="Proteomes" id="UP000824782"/>
    </source>
</evidence>
<organism evidence="1 2">
    <name type="scientific">Engystomops pustulosus</name>
    <name type="common">Tungara frog</name>
    <name type="synonym">Physalaemus pustulosus</name>
    <dbReference type="NCBI Taxonomy" id="76066"/>
    <lineage>
        <taxon>Eukaryota</taxon>
        <taxon>Metazoa</taxon>
        <taxon>Chordata</taxon>
        <taxon>Craniata</taxon>
        <taxon>Vertebrata</taxon>
        <taxon>Euteleostomi</taxon>
        <taxon>Amphibia</taxon>
        <taxon>Batrachia</taxon>
        <taxon>Anura</taxon>
        <taxon>Neobatrachia</taxon>
        <taxon>Hyloidea</taxon>
        <taxon>Leptodactylidae</taxon>
        <taxon>Leiuperinae</taxon>
        <taxon>Engystomops</taxon>
    </lineage>
</organism>
<dbReference type="AlphaFoldDB" id="A0AAV7C5S9"/>
<reference evidence="1" key="1">
    <citation type="thesis" date="2020" institute="ProQuest LLC" country="789 East Eisenhower Parkway, Ann Arbor, MI, USA">
        <title>Comparative Genomics and Chromosome Evolution.</title>
        <authorList>
            <person name="Mudd A.B."/>
        </authorList>
    </citation>
    <scope>NUCLEOTIDE SEQUENCE</scope>
    <source>
        <strain evidence="1">237g6f4</strain>
        <tissue evidence="1">Blood</tissue>
    </source>
</reference>
<name>A0AAV7C5S9_ENGPU</name>
<keyword evidence="2" id="KW-1185">Reference proteome</keyword>